<evidence type="ECO:0000313" key="1">
    <source>
        <dbReference type="EMBL" id="KAF2801374.1"/>
    </source>
</evidence>
<name>A0A6A6Y045_9PEZI</name>
<dbReference type="EMBL" id="MU003731">
    <property type="protein sequence ID" value="KAF2801374.1"/>
    <property type="molecule type" value="Genomic_DNA"/>
</dbReference>
<evidence type="ECO:0000313" key="3">
    <source>
        <dbReference type="RefSeq" id="XP_033568338.1"/>
    </source>
</evidence>
<gene>
    <name evidence="1 3" type="ORF">BDZ99DRAFT_469699</name>
</gene>
<proteinExistence type="predicted"/>
<protein>
    <recommendedName>
        <fullName evidence="4">Nucleotidyl transferase</fullName>
    </recommendedName>
</protein>
<evidence type="ECO:0008006" key="4">
    <source>
        <dbReference type="Google" id="ProtNLM"/>
    </source>
</evidence>
<reference evidence="1 3" key="1">
    <citation type="journal article" date="2020" name="Stud. Mycol.">
        <title>101 Dothideomycetes genomes: a test case for predicting lifestyles and emergence of pathogens.</title>
        <authorList>
            <person name="Haridas S."/>
            <person name="Albert R."/>
            <person name="Binder M."/>
            <person name="Bloem J."/>
            <person name="Labutti K."/>
            <person name="Salamov A."/>
            <person name="Andreopoulos B."/>
            <person name="Baker S."/>
            <person name="Barry K."/>
            <person name="Bills G."/>
            <person name="Bluhm B."/>
            <person name="Cannon C."/>
            <person name="Castanera R."/>
            <person name="Culley D."/>
            <person name="Daum C."/>
            <person name="Ezra D."/>
            <person name="Gonzalez J."/>
            <person name="Henrissat B."/>
            <person name="Kuo A."/>
            <person name="Liang C."/>
            <person name="Lipzen A."/>
            <person name="Lutzoni F."/>
            <person name="Magnuson J."/>
            <person name="Mondo S."/>
            <person name="Nolan M."/>
            <person name="Ohm R."/>
            <person name="Pangilinan J."/>
            <person name="Park H.-J."/>
            <person name="Ramirez L."/>
            <person name="Alfaro M."/>
            <person name="Sun H."/>
            <person name="Tritt A."/>
            <person name="Yoshinaga Y."/>
            <person name="Zwiers L.-H."/>
            <person name="Turgeon B."/>
            <person name="Goodwin S."/>
            <person name="Spatafora J."/>
            <person name="Crous P."/>
            <person name="Grigoriev I."/>
        </authorList>
    </citation>
    <scope>NUCLEOTIDE SEQUENCE</scope>
    <source>
        <strain evidence="1 3">CBS 304.34</strain>
    </source>
</reference>
<dbReference type="Proteomes" id="UP000504636">
    <property type="component" value="Unplaced"/>
</dbReference>
<dbReference type="GeneID" id="54462451"/>
<dbReference type="Gene3D" id="3.30.460.40">
    <property type="match status" value="1"/>
</dbReference>
<sequence>MSSEILLEFIDATNRAFGSIEDGIIGGAALAAYGSTRATSDLDIIVPQSVAEVVEGHLLSKGMVRTAKGGIGYVASDGGCYGIDITSDRAISQPFSASQDTQITARSKARLANMSFLLNSKAYSYMTRIGPGMMEKKRNDAADILFIIAYLKRQRTKVSQKECR</sequence>
<accession>A0A6A6Y045</accession>
<reference evidence="3" key="2">
    <citation type="submission" date="2020-04" db="EMBL/GenBank/DDBJ databases">
        <authorList>
            <consortium name="NCBI Genome Project"/>
        </authorList>
    </citation>
    <scope>NUCLEOTIDE SEQUENCE</scope>
    <source>
        <strain evidence="3">CBS 304.34</strain>
    </source>
</reference>
<dbReference type="OrthoDB" id="5397552at2759"/>
<reference evidence="3" key="3">
    <citation type="submission" date="2025-04" db="UniProtKB">
        <authorList>
            <consortium name="RefSeq"/>
        </authorList>
    </citation>
    <scope>IDENTIFICATION</scope>
    <source>
        <strain evidence="3">CBS 304.34</strain>
    </source>
</reference>
<dbReference type="AlphaFoldDB" id="A0A6A6Y045"/>
<dbReference type="RefSeq" id="XP_033568338.1">
    <property type="nucleotide sequence ID" value="XM_033721558.1"/>
</dbReference>
<organism evidence="1">
    <name type="scientific">Mytilinidion resinicola</name>
    <dbReference type="NCBI Taxonomy" id="574789"/>
    <lineage>
        <taxon>Eukaryota</taxon>
        <taxon>Fungi</taxon>
        <taxon>Dikarya</taxon>
        <taxon>Ascomycota</taxon>
        <taxon>Pezizomycotina</taxon>
        <taxon>Dothideomycetes</taxon>
        <taxon>Pleosporomycetidae</taxon>
        <taxon>Mytilinidiales</taxon>
        <taxon>Mytilinidiaceae</taxon>
        <taxon>Mytilinidion</taxon>
    </lineage>
</organism>
<evidence type="ECO:0000313" key="2">
    <source>
        <dbReference type="Proteomes" id="UP000504636"/>
    </source>
</evidence>
<keyword evidence="2" id="KW-1185">Reference proteome</keyword>